<evidence type="ECO:0000256" key="3">
    <source>
        <dbReference type="ARBA" id="ARBA00022840"/>
    </source>
</evidence>
<dbReference type="RefSeq" id="WP_343908725.1">
    <property type="nucleotide sequence ID" value="NZ_BAAAJE010000017.1"/>
</dbReference>
<evidence type="ECO:0000256" key="4">
    <source>
        <dbReference type="ARBA" id="ARBA00048819"/>
    </source>
</evidence>
<sequence length="381" mass="41440">MVRRVGLEEELLLLDPGTRDVAPAAHTVLKEFREHGRGRAQPRRASDEVDQELFRHQLETRTDPTTDLGDAFDQVRSARRTAGEAARAVGLATAACGMVPLGGEQAVVSPDDRYRDMVHRYGDVARDGGTCGMHVHVEIESDDEGVAVLDRIAPWLPVLLVLSANSPFARGHDTGYASWRAQVWARWPSAGPTEQFGSLEGYRETVRMLLETGAARDEGMLYFDARLSVHHPTVEVRVCDVCTDPVEAVTIAALARGLVETAARAHADRRPVPRWRAEALRAAHWRASRYGLSDRLVHPGEGALRPARAVLDALAAEVGPALGDAGDLDLVRTGLDRALREGGAARQRAAYERSGSLEGVVDDLVARTEASWDAPQPAVRS</sequence>
<dbReference type="EC" id="6.3.2.2" evidence="5"/>
<evidence type="ECO:0000313" key="6">
    <source>
        <dbReference type="EMBL" id="GAA1152075.1"/>
    </source>
</evidence>
<comment type="catalytic activity">
    <reaction evidence="4 5">
        <text>L-cysteine + L-glutamate + ATP = gamma-L-glutamyl-L-cysteine + ADP + phosphate + H(+)</text>
        <dbReference type="Rhea" id="RHEA:13285"/>
        <dbReference type="ChEBI" id="CHEBI:15378"/>
        <dbReference type="ChEBI" id="CHEBI:29985"/>
        <dbReference type="ChEBI" id="CHEBI:30616"/>
        <dbReference type="ChEBI" id="CHEBI:35235"/>
        <dbReference type="ChEBI" id="CHEBI:43474"/>
        <dbReference type="ChEBI" id="CHEBI:58173"/>
        <dbReference type="ChEBI" id="CHEBI:456216"/>
        <dbReference type="EC" id="6.3.2.2"/>
    </reaction>
</comment>
<evidence type="ECO:0000256" key="5">
    <source>
        <dbReference type="HAMAP-Rule" id="MF_01609"/>
    </source>
</evidence>
<dbReference type="NCBIfam" id="TIGR02050">
    <property type="entry name" value="gshA_cyan_rel"/>
    <property type="match status" value="1"/>
</dbReference>
<dbReference type="InterPro" id="IPR006336">
    <property type="entry name" value="GCS2"/>
</dbReference>
<gene>
    <name evidence="6" type="ORF">GCM10009606_33310</name>
</gene>
<dbReference type="SUPFAM" id="SSF55931">
    <property type="entry name" value="Glutamine synthetase/guanido kinase"/>
    <property type="match status" value="1"/>
</dbReference>
<keyword evidence="3 5" id="KW-0067">ATP-binding</keyword>
<dbReference type="PANTHER" id="PTHR36510:SF1">
    <property type="entry name" value="GLUTAMATE--CYSTEINE LIGASE 2-RELATED"/>
    <property type="match status" value="1"/>
</dbReference>
<dbReference type="InterPro" id="IPR014746">
    <property type="entry name" value="Gln_synth/guanido_kin_cat_dom"/>
</dbReference>
<dbReference type="NCBIfam" id="NF010041">
    <property type="entry name" value="PRK13517.1-1"/>
    <property type="match status" value="1"/>
</dbReference>
<dbReference type="PANTHER" id="PTHR36510">
    <property type="entry name" value="GLUTAMATE--CYSTEINE LIGASE 2-RELATED"/>
    <property type="match status" value="1"/>
</dbReference>
<dbReference type="Pfam" id="PF04107">
    <property type="entry name" value="GCS2"/>
    <property type="match status" value="1"/>
</dbReference>
<reference evidence="7" key="1">
    <citation type="journal article" date="2019" name="Int. J. Syst. Evol. Microbiol.">
        <title>The Global Catalogue of Microorganisms (GCM) 10K type strain sequencing project: providing services to taxonomists for standard genome sequencing and annotation.</title>
        <authorList>
            <consortium name="The Broad Institute Genomics Platform"/>
            <consortium name="The Broad Institute Genome Sequencing Center for Infectious Disease"/>
            <person name="Wu L."/>
            <person name="Ma J."/>
        </authorList>
    </citation>
    <scope>NUCLEOTIDE SEQUENCE [LARGE SCALE GENOMIC DNA]</scope>
    <source>
        <strain evidence="7">JCM 11813</strain>
    </source>
</reference>
<dbReference type="InterPro" id="IPR011793">
    <property type="entry name" value="YbdK"/>
</dbReference>
<evidence type="ECO:0000256" key="2">
    <source>
        <dbReference type="ARBA" id="ARBA00022741"/>
    </source>
</evidence>
<keyword evidence="1 5" id="KW-0436">Ligase</keyword>
<dbReference type="Gene3D" id="3.30.590.20">
    <property type="match status" value="1"/>
</dbReference>
<keyword evidence="2 5" id="KW-0547">Nucleotide-binding</keyword>
<comment type="function">
    <text evidence="5">ATP-dependent carboxylate-amine ligase which exhibits weak glutamate--cysteine ligase activity.</text>
</comment>
<proteinExistence type="inferred from homology"/>
<accession>A0ABP4F2L5</accession>
<keyword evidence="7" id="KW-1185">Reference proteome</keyword>
<comment type="similarity">
    <text evidence="5">Belongs to the glutamate--cysteine ligase type 2 family. YbdK subfamily.</text>
</comment>
<dbReference type="Proteomes" id="UP001499979">
    <property type="component" value="Unassembled WGS sequence"/>
</dbReference>
<name>A0ABP4F2L5_9ACTN</name>
<dbReference type="HAMAP" id="MF_01609">
    <property type="entry name" value="Glu_cys_ligase_2"/>
    <property type="match status" value="1"/>
</dbReference>
<evidence type="ECO:0000313" key="7">
    <source>
        <dbReference type="Proteomes" id="UP001499979"/>
    </source>
</evidence>
<organism evidence="6 7">
    <name type="scientific">Nocardioides aquiterrae</name>
    <dbReference type="NCBI Taxonomy" id="203799"/>
    <lineage>
        <taxon>Bacteria</taxon>
        <taxon>Bacillati</taxon>
        <taxon>Actinomycetota</taxon>
        <taxon>Actinomycetes</taxon>
        <taxon>Propionibacteriales</taxon>
        <taxon>Nocardioidaceae</taxon>
        <taxon>Nocardioides</taxon>
    </lineage>
</organism>
<dbReference type="InterPro" id="IPR050141">
    <property type="entry name" value="GCL_type2/YbdK_subfam"/>
</dbReference>
<comment type="caution">
    <text evidence="6">The sequence shown here is derived from an EMBL/GenBank/DDBJ whole genome shotgun (WGS) entry which is preliminary data.</text>
</comment>
<protein>
    <recommendedName>
        <fullName evidence="5">Putative glutamate--cysteine ligase 2</fullName>
        <ecNumber evidence="5">6.3.2.2</ecNumber>
    </recommendedName>
    <alternativeName>
        <fullName evidence="5">Gamma-glutamylcysteine synthetase 2</fullName>
        <shortName evidence="5">GCS 2</shortName>
        <shortName evidence="5">Gamma-GCS 2</shortName>
    </alternativeName>
</protein>
<dbReference type="EMBL" id="BAAAJE010000017">
    <property type="protein sequence ID" value="GAA1152075.1"/>
    <property type="molecule type" value="Genomic_DNA"/>
</dbReference>
<dbReference type="GO" id="GO:0016874">
    <property type="term" value="F:ligase activity"/>
    <property type="evidence" value="ECO:0007669"/>
    <property type="project" value="UniProtKB-KW"/>
</dbReference>
<evidence type="ECO:0000256" key="1">
    <source>
        <dbReference type="ARBA" id="ARBA00022598"/>
    </source>
</evidence>